<evidence type="ECO:0000313" key="1">
    <source>
        <dbReference type="EnsemblMetazoa" id="tetur18g01040.1"/>
    </source>
</evidence>
<proteinExistence type="predicted"/>
<dbReference type="HOGENOM" id="CLU_2530381_0_0_1"/>
<sequence>MEIKLEAVDNSLSDINYFKYEEIDDKTVAIKLAHSLEDLVDRRDPQSVLKFKLTCRGPSGTVSNYSNHFPLSSDNLSAQNLHHV</sequence>
<dbReference type="AlphaFoldDB" id="T1KQT1"/>
<dbReference type="EnsemblMetazoa" id="tetur18g01040.1">
    <property type="protein sequence ID" value="tetur18g01040.1"/>
    <property type="gene ID" value="tetur18g01040"/>
</dbReference>
<dbReference type="EMBL" id="CAEY01000380">
    <property type="status" value="NOT_ANNOTATED_CDS"/>
    <property type="molecule type" value="Genomic_DNA"/>
</dbReference>
<dbReference type="Proteomes" id="UP000015104">
    <property type="component" value="Unassembled WGS sequence"/>
</dbReference>
<protein>
    <submittedName>
        <fullName evidence="1">Uncharacterized protein</fullName>
    </submittedName>
</protein>
<organism evidence="1 2">
    <name type="scientific">Tetranychus urticae</name>
    <name type="common">Two-spotted spider mite</name>
    <dbReference type="NCBI Taxonomy" id="32264"/>
    <lineage>
        <taxon>Eukaryota</taxon>
        <taxon>Metazoa</taxon>
        <taxon>Ecdysozoa</taxon>
        <taxon>Arthropoda</taxon>
        <taxon>Chelicerata</taxon>
        <taxon>Arachnida</taxon>
        <taxon>Acari</taxon>
        <taxon>Acariformes</taxon>
        <taxon>Trombidiformes</taxon>
        <taxon>Prostigmata</taxon>
        <taxon>Eleutherengona</taxon>
        <taxon>Raphignathae</taxon>
        <taxon>Tetranychoidea</taxon>
        <taxon>Tetranychidae</taxon>
        <taxon>Tetranychus</taxon>
    </lineage>
</organism>
<reference evidence="2" key="1">
    <citation type="submission" date="2011-08" db="EMBL/GenBank/DDBJ databases">
        <authorList>
            <person name="Rombauts S."/>
        </authorList>
    </citation>
    <scope>NUCLEOTIDE SEQUENCE</scope>
    <source>
        <strain evidence="2">London</strain>
    </source>
</reference>
<name>T1KQT1_TETUR</name>
<accession>T1KQT1</accession>
<keyword evidence="2" id="KW-1185">Reference proteome</keyword>
<evidence type="ECO:0000313" key="2">
    <source>
        <dbReference type="Proteomes" id="UP000015104"/>
    </source>
</evidence>
<reference evidence="1" key="2">
    <citation type="submission" date="2015-06" db="UniProtKB">
        <authorList>
            <consortium name="EnsemblMetazoa"/>
        </authorList>
    </citation>
    <scope>IDENTIFICATION</scope>
</reference>
<dbReference type="STRING" id="32264.T1KQT1"/>